<dbReference type="PANTHER" id="PTHR33164:SF43">
    <property type="entry name" value="HTH-TYPE TRANSCRIPTIONAL REPRESSOR YETL"/>
    <property type="match status" value="1"/>
</dbReference>
<dbReference type="SUPFAM" id="SSF46785">
    <property type="entry name" value="Winged helix' DNA-binding domain"/>
    <property type="match status" value="1"/>
</dbReference>
<dbReference type="Gene3D" id="1.10.10.10">
    <property type="entry name" value="Winged helix-like DNA-binding domain superfamily/Winged helix DNA-binding domain"/>
    <property type="match status" value="1"/>
</dbReference>
<dbReference type="GO" id="GO:0006950">
    <property type="term" value="P:response to stress"/>
    <property type="evidence" value="ECO:0007669"/>
    <property type="project" value="TreeGrafter"/>
</dbReference>
<reference evidence="3 4" key="1">
    <citation type="submission" date="2015-02" db="EMBL/GenBank/DDBJ databases">
        <title>Draft genome sequence of Kitasatospora griseola MF730-N6, a bafilomycin, terpentecin and satosporin producer.</title>
        <authorList>
            <person name="Arens J.C."/>
            <person name="Haltli B."/>
            <person name="Kerr R.G."/>
        </authorList>
    </citation>
    <scope>NUCLEOTIDE SEQUENCE [LARGE SCALE GENOMIC DNA]</scope>
    <source>
        <strain evidence="3 4">MF730-N6</strain>
    </source>
</reference>
<dbReference type="InterPro" id="IPR036388">
    <property type="entry name" value="WH-like_DNA-bd_sf"/>
</dbReference>
<accession>A0A0D0Q3C8</accession>
<dbReference type="PRINTS" id="PR00598">
    <property type="entry name" value="HTHMARR"/>
</dbReference>
<dbReference type="SMART" id="SM00347">
    <property type="entry name" value="HTH_MARR"/>
    <property type="match status" value="1"/>
</dbReference>
<evidence type="ECO:0000259" key="2">
    <source>
        <dbReference type="PROSITE" id="PS50995"/>
    </source>
</evidence>
<dbReference type="InterPro" id="IPR039422">
    <property type="entry name" value="MarR/SlyA-like"/>
</dbReference>
<dbReference type="EMBL" id="JXZB01000002">
    <property type="protein sequence ID" value="KIQ65473.1"/>
    <property type="molecule type" value="Genomic_DNA"/>
</dbReference>
<dbReference type="Pfam" id="PF01047">
    <property type="entry name" value="MarR"/>
    <property type="match status" value="1"/>
</dbReference>
<feature type="region of interest" description="Disordered" evidence="1">
    <location>
        <begin position="1"/>
        <end position="23"/>
    </location>
</feature>
<comment type="caution">
    <text evidence="3">The sequence shown here is derived from an EMBL/GenBank/DDBJ whole genome shotgun (WGS) entry which is preliminary data.</text>
</comment>
<evidence type="ECO:0000313" key="4">
    <source>
        <dbReference type="Proteomes" id="UP000032066"/>
    </source>
</evidence>
<sequence length="191" mass="20469">MLKDVHNSSAPEPSLANDPDGHLYDPGVRSSMAAFALGDDTLALEAAAAVRSASQSIDRLRAHGAGGRGLSAGALDLLTRLGNADADGLTIGSLARAAGVSSRNVTGLVDTLERENLARRVQHPDDRRSVRVTISPAGREWLDAFRLPTQRAMSAVFRGFTPEELAQFRHLCLRLVVNQQQLEQYLGGMQS</sequence>
<keyword evidence="4" id="KW-1185">Reference proteome</keyword>
<organism evidence="3 4">
    <name type="scientific">Kitasatospora griseola</name>
    <name type="common">Streptomyces griseolosporeus</name>
    <dbReference type="NCBI Taxonomy" id="2064"/>
    <lineage>
        <taxon>Bacteria</taxon>
        <taxon>Bacillati</taxon>
        <taxon>Actinomycetota</taxon>
        <taxon>Actinomycetes</taxon>
        <taxon>Kitasatosporales</taxon>
        <taxon>Streptomycetaceae</taxon>
        <taxon>Kitasatospora</taxon>
    </lineage>
</organism>
<name>A0A0D0Q3C8_KITGR</name>
<protein>
    <submittedName>
        <fullName evidence="3">MarR family transcriptional regulator</fullName>
    </submittedName>
</protein>
<dbReference type="GO" id="GO:0003700">
    <property type="term" value="F:DNA-binding transcription factor activity"/>
    <property type="evidence" value="ECO:0007669"/>
    <property type="project" value="InterPro"/>
</dbReference>
<dbReference type="InterPro" id="IPR036390">
    <property type="entry name" value="WH_DNA-bd_sf"/>
</dbReference>
<dbReference type="OrthoDB" id="4807076at2"/>
<dbReference type="RefSeq" id="WP_043911744.1">
    <property type="nucleotide sequence ID" value="NZ_JXZB01000002.1"/>
</dbReference>
<dbReference type="PANTHER" id="PTHR33164">
    <property type="entry name" value="TRANSCRIPTIONAL REGULATOR, MARR FAMILY"/>
    <property type="match status" value="1"/>
</dbReference>
<evidence type="ECO:0000313" key="3">
    <source>
        <dbReference type="EMBL" id="KIQ65473.1"/>
    </source>
</evidence>
<evidence type="ECO:0000256" key="1">
    <source>
        <dbReference type="SAM" id="MobiDB-lite"/>
    </source>
</evidence>
<dbReference type="InterPro" id="IPR000835">
    <property type="entry name" value="HTH_MarR-typ"/>
</dbReference>
<dbReference type="PATRIC" id="fig|2064.6.peg.3530"/>
<dbReference type="STRING" id="2064.TR51_16455"/>
<dbReference type="AlphaFoldDB" id="A0A0D0Q3C8"/>
<proteinExistence type="predicted"/>
<dbReference type="Proteomes" id="UP000032066">
    <property type="component" value="Unassembled WGS sequence"/>
</dbReference>
<dbReference type="PROSITE" id="PS50995">
    <property type="entry name" value="HTH_MARR_2"/>
    <property type="match status" value="1"/>
</dbReference>
<feature type="domain" description="HTH marR-type" evidence="2">
    <location>
        <begin position="39"/>
        <end position="177"/>
    </location>
</feature>
<gene>
    <name evidence="3" type="ORF">TR51_16455</name>
</gene>